<proteinExistence type="predicted"/>
<dbReference type="KEGG" id="ope:PU634_10495"/>
<keyword evidence="2" id="KW-1185">Reference proteome</keyword>
<accession>A0AA50KM80</accession>
<dbReference type="AlphaFoldDB" id="A0AA50KM80"/>
<sequence length="88" mass="9850">MALKDIYVCVDCLMAIANNDYSGLDYHYGPEEAERRMEEINAGLAELGWVSLGDQDLDKEFDNQPCDCCGDIDAGARHHCYVEEKTDA</sequence>
<protein>
    <submittedName>
        <fullName evidence="1">Uncharacterized protein</fullName>
    </submittedName>
</protein>
<dbReference type="RefSeq" id="WP_306760740.1">
    <property type="nucleotide sequence ID" value="NZ_CP118224.1"/>
</dbReference>
<dbReference type="EMBL" id="CP118224">
    <property type="protein sequence ID" value="WMC09545.1"/>
    <property type="molecule type" value="Genomic_DNA"/>
</dbReference>
<evidence type="ECO:0000313" key="2">
    <source>
        <dbReference type="Proteomes" id="UP001223802"/>
    </source>
</evidence>
<organism evidence="1 2">
    <name type="scientific">Oceanimonas pelagia</name>
    <dbReference type="NCBI Taxonomy" id="3028314"/>
    <lineage>
        <taxon>Bacteria</taxon>
        <taxon>Pseudomonadati</taxon>
        <taxon>Pseudomonadota</taxon>
        <taxon>Gammaproteobacteria</taxon>
        <taxon>Aeromonadales</taxon>
        <taxon>Aeromonadaceae</taxon>
        <taxon>Oceanimonas</taxon>
    </lineage>
</organism>
<reference evidence="1 2" key="1">
    <citation type="submission" date="2023-02" db="EMBL/GenBank/DDBJ databases">
        <title>Complete genome sequence of a novel bacterium Oceanimonas sp. NTOU-MSR1 isolated from marine coast sediment.</title>
        <authorList>
            <person name="Yang H.-T."/>
            <person name="Chen Y.-L."/>
            <person name="Ho Y.-N."/>
        </authorList>
    </citation>
    <scope>NUCLEOTIDE SEQUENCE [LARGE SCALE GENOMIC DNA]</scope>
    <source>
        <strain evidence="1 2">NTOU-MSR1</strain>
    </source>
</reference>
<dbReference type="Proteomes" id="UP001223802">
    <property type="component" value="Chromosome"/>
</dbReference>
<gene>
    <name evidence="1" type="ORF">PU634_10495</name>
</gene>
<name>A0AA50KM80_9GAMM</name>
<evidence type="ECO:0000313" key="1">
    <source>
        <dbReference type="EMBL" id="WMC09545.1"/>
    </source>
</evidence>